<dbReference type="Pfam" id="PF03607">
    <property type="entry name" value="DCX"/>
    <property type="match status" value="2"/>
</dbReference>
<evidence type="ECO:0000313" key="7">
    <source>
        <dbReference type="RefSeq" id="XP_065651813.1"/>
    </source>
</evidence>
<evidence type="ECO:0000256" key="1">
    <source>
        <dbReference type="ARBA" id="ARBA00006489"/>
    </source>
</evidence>
<dbReference type="Gene3D" id="3.10.20.230">
    <property type="entry name" value="Doublecortin domain"/>
    <property type="match status" value="2"/>
</dbReference>
<dbReference type="SUPFAM" id="SSF50978">
    <property type="entry name" value="WD40 repeat-like"/>
    <property type="match status" value="2"/>
</dbReference>
<evidence type="ECO:0000256" key="2">
    <source>
        <dbReference type="ARBA" id="ARBA00022574"/>
    </source>
</evidence>
<feature type="compositionally biased region" description="Basic and acidic residues" evidence="4">
    <location>
        <begin position="1150"/>
        <end position="1161"/>
    </location>
</feature>
<reference evidence="7" key="1">
    <citation type="submission" date="2025-08" db="UniProtKB">
        <authorList>
            <consortium name="RefSeq"/>
        </authorList>
    </citation>
    <scope>IDENTIFICATION</scope>
</reference>
<dbReference type="InterPro" id="IPR003533">
    <property type="entry name" value="Doublecortin_dom"/>
</dbReference>
<evidence type="ECO:0000313" key="6">
    <source>
        <dbReference type="Proteomes" id="UP001652625"/>
    </source>
</evidence>
<dbReference type="RefSeq" id="XP_065651813.1">
    <property type="nucleotide sequence ID" value="XM_065795741.1"/>
</dbReference>
<name>A0ABM4BRQ5_HYDVU</name>
<comment type="similarity">
    <text evidence="1">Belongs to the WD repeat EMAP family.</text>
</comment>
<dbReference type="InterPro" id="IPR036572">
    <property type="entry name" value="Doublecortin_dom_sf"/>
</dbReference>
<keyword evidence="6" id="KW-1185">Reference proteome</keyword>
<dbReference type="InterPro" id="IPR055439">
    <property type="entry name" value="Beta-prop_EML_1st"/>
</dbReference>
<feature type="domain" description="Doublecortin" evidence="5">
    <location>
        <begin position="293"/>
        <end position="364"/>
    </location>
</feature>
<feature type="compositionally biased region" description="Basic and acidic residues" evidence="4">
    <location>
        <begin position="1117"/>
        <end position="1139"/>
    </location>
</feature>
<dbReference type="InterPro" id="IPR015943">
    <property type="entry name" value="WD40/YVTN_repeat-like_dom_sf"/>
</dbReference>
<dbReference type="PANTHER" id="PTHR13720">
    <property type="entry name" value="WD-40 REPEAT PROTEIN"/>
    <property type="match status" value="1"/>
</dbReference>
<dbReference type="InterPro" id="IPR005108">
    <property type="entry name" value="HELP"/>
</dbReference>
<dbReference type="PROSITE" id="PS50309">
    <property type="entry name" value="DC"/>
    <property type="match status" value="2"/>
</dbReference>
<dbReference type="SUPFAM" id="SSF50998">
    <property type="entry name" value="Quinoprotein alcohol dehydrogenase-like"/>
    <property type="match status" value="1"/>
</dbReference>
<dbReference type="Proteomes" id="UP001652625">
    <property type="component" value="Chromosome 04"/>
</dbReference>
<dbReference type="Pfam" id="PF23409">
    <property type="entry name" value="Beta-prop_EML"/>
    <property type="match status" value="1"/>
</dbReference>
<feature type="domain" description="Doublecortin" evidence="5">
    <location>
        <begin position="175"/>
        <end position="256"/>
    </location>
</feature>
<dbReference type="Gene3D" id="2.130.10.10">
    <property type="entry name" value="YVTN repeat-like/Quinoprotein amine dehydrogenase"/>
    <property type="match status" value="2"/>
</dbReference>
<evidence type="ECO:0000259" key="5">
    <source>
        <dbReference type="PROSITE" id="PS50309"/>
    </source>
</evidence>
<dbReference type="Pfam" id="PF23414">
    <property type="entry name" value="Beta-prop_EML_2"/>
    <property type="match status" value="1"/>
</dbReference>
<evidence type="ECO:0000256" key="3">
    <source>
        <dbReference type="ARBA" id="ARBA00022737"/>
    </source>
</evidence>
<accession>A0ABM4BRQ5</accession>
<dbReference type="InterPro" id="IPR036322">
    <property type="entry name" value="WD40_repeat_dom_sf"/>
</dbReference>
<dbReference type="InterPro" id="IPR055442">
    <property type="entry name" value="Beta-prop_EML-like_2nd"/>
</dbReference>
<dbReference type="InterPro" id="IPR050630">
    <property type="entry name" value="WD_repeat_EMAP"/>
</dbReference>
<keyword evidence="3" id="KW-0677">Repeat</keyword>
<sequence length="1211" mass="138376">MVMKTNDNKRRIDLLKYRENNYHGNIYRGNNFQYELPPLIKITKGLYNNEYSPRNQILTDRKMFFNNKIPEKNSLIKSMDLAGLSNKNHANHVYKTKTASGYLTDGVLSQRTINPNVYNDVYSRRIYGNAIRSTVSDIPWTEYAKNRRLIYELNPENPSSYMKNGRMSKENSNDKVCTFYQSFESQEPVLRIVISELRFRDMNDFLDEVSKLVGLRARERFVHTPRGDIVKNISEFEDFGVYFFGPAYIYDLSRYDRFRMQHTPDLIDSDFESEAKMGPLKDSQYYSRGRRTRRINIESNTSPSRNISLIIDELHHQSIESLLQECSVILNIPGGRVEKICTRRGRMVTSISEFFYGQEEDYIAVISFKSTANEEPFINSQRNETFKDPMRGSYDPSKQRRTSIDFLLSENQKKNETSKIKSQTDRDDFYGDSRLYKKVSMQIGEKTISFDPPSYNLYNSKPVNSLLDHMELEWIYGYNGRNCRNNIFILPSEEVVYFVAKIVVMYNMTLKKQRFYAEHTEEIRCIAQHPNAWIFATGQIYGGVAGHIRIWDSKLLFTRNIIKFDDMLLSVECLAFSQGDHGTYLATITTSGQEWNLHVVQEPVPDSDEIGDLEELNIVSSDPYNEIELALMFDPSDSNTLISCGKNHVFFWSILSDRPQYETGHFVGYQIPDYVTCIGFNQKNELITADSNGFLHLWIKGERRTNTIIKTSHTGSIIAMQVLSGGLVITGGGSDRMFTLVDCDSVIPTLGEVQLSARYGGIVAIIPDKYAFIGSDIGNLPLILGTSTNNLLIGNLKSEFECLLRGPCDMNTVITKHPNEQSFLMGGSDGNISLWKLDDHTEVWDSNISACCCAAAFHPYAEVLAIGTTSGRWIILDAQNALHLASFQTERSTISCLSFSPDGKFIAVGNEMGKIFVYQCLDDGKTYRYLSCTQKNLDSAILSVDWTDNGLFFRFTTSSAIDYFNVEQRSYERRRVKIRDLKFATQSGVISYETMGIWRCLDPKTTYTSGCKSKSGEMFLAGTSDGNIRMFNFPCDSLMPLFNEVNIHSGALKQVLFTSYDSRIVSVGQQDYCIAQWKLVSDKNVVEKSDSIKSEIVPNKNKQPIYDLQDQKPNLLDQKKEKNPKVPQKPKEKPRDTRPNRHNKRNPLKNSKDYEDKKDEQNSLGNDKNIPSSVVSSKENPTKSTAQKDDPKNSKMSSKSSVEYVMKLADD</sequence>
<protein>
    <submittedName>
        <fullName evidence="7">Echinoderm microtubule-associated protein-like 1 isoform X2</fullName>
    </submittedName>
</protein>
<dbReference type="SUPFAM" id="SSF89837">
    <property type="entry name" value="Doublecortin (DC)"/>
    <property type="match status" value="2"/>
</dbReference>
<gene>
    <name evidence="7" type="primary">LOC100214794</name>
</gene>
<dbReference type="InterPro" id="IPR001680">
    <property type="entry name" value="WD40_rpt"/>
</dbReference>
<dbReference type="GeneID" id="100214794"/>
<feature type="compositionally biased region" description="Polar residues" evidence="4">
    <location>
        <begin position="1162"/>
        <end position="1185"/>
    </location>
</feature>
<dbReference type="Pfam" id="PF03451">
    <property type="entry name" value="HELP"/>
    <property type="match status" value="1"/>
</dbReference>
<feature type="region of interest" description="Disordered" evidence="4">
    <location>
        <begin position="1096"/>
        <end position="1211"/>
    </location>
</feature>
<dbReference type="InterPro" id="IPR011047">
    <property type="entry name" value="Quinoprotein_ADH-like_sf"/>
</dbReference>
<dbReference type="PANTHER" id="PTHR13720:SF55">
    <property type="entry name" value="ECHINODERM MICROTUBULE-ASSOCIATED PROTEIN-LIKE CG42247"/>
    <property type="match status" value="1"/>
</dbReference>
<keyword evidence="2" id="KW-0853">WD repeat</keyword>
<evidence type="ECO:0000256" key="4">
    <source>
        <dbReference type="SAM" id="MobiDB-lite"/>
    </source>
</evidence>
<proteinExistence type="inferred from homology"/>
<organism evidence="6 7">
    <name type="scientific">Hydra vulgaris</name>
    <name type="common">Hydra</name>
    <name type="synonym">Hydra attenuata</name>
    <dbReference type="NCBI Taxonomy" id="6087"/>
    <lineage>
        <taxon>Eukaryota</taxon>
        <taxon>Metazoa</taxon>
        <taxon>Cnidaria</taxon>
        <taxon>Hydrozoa</taxon>
        <taxon>Hydroidolina</taxon>
        <taxon>Anthoathecata</taxon>
        <taxon>Aplanulata</taxon>
        <taxon>Hydridae</taxon>
        <taxon>Hydra</taxon>
    </lineage>
</organism>
<dbReference type="SMART" id="SM00320">
    <property type="entry name" value="WD40"/>
    <property type="match status" value="9"/>
</dbReference>